<comment type="caution">
    <text evidence="10">The sequence shown here is derived from an EMBL/GenBank/DDBJ whole genome shotgun (WGS) entry which is preliminary data.</text>
</comment>
<feature type="transmembrane region" description="Helical" evidence="7">
    <location>
        <begin position="398"/>
        <end position="417"/>
    </location>
</feature>
<feature type="region of interest" description="Disordered" evidence="6">
    <location>
        <begin position="430"/>
        <end position="504"/>
    </location>
</feature>
<keyword evidence="7" id="KW-1133">Transmembrane helix</keyword>
<protein>
    <recommendedName>
        <fullName evidence="2 5">peptidylprolyl isomerase</fullName>
        <ecNumber evidence="2 5">5.2.1.8</ecNumber>
    </recommendedName>
</protein>
<evidence type="ECO:0000256" key="3">
    <source>
        <dbReference type="ARBA" id="ARBA00023110"/>
    </source>
</evidence>
<dbReference type="GO" id="GO:0016020">
    <property type="term" value="C:membrane"/>
    <property type="evidence" value="ECO:0007669"/>
    <property type="project" value="TreeGrafter"/>
</dbReference>
<dbReference type="InterPro" id="IPR022127">
    <property type="entry name" value="STIMATE/YPL162C"/>
</dbReference>
<dbReference type="EC" id="5.2.1.8" evidence="2 5"/>
<dbReference type="FunFam" id="3.10.50.40:FF:000006">
    <property type="entry name" value="Peptidyl-prolyl cis-trans isomerase"/>
    <property type="match status" value="1"/>
</dbReference>
<evidence type="ECO:0000256" key="6">
    <source>
        <dbReference type="SAM" id="MobiDB-lite"/>
    </source>
</evidence>
<evidence type="ECO:0000313" key="11">
    <source>
        <dbReference type="Proteomes" id="UP001310594"/>
    </source>
</evidence>
<evidence type="ECO:0000256" key="8">
    <source>
        <dbReference type="SAM" id="SignalP"/>
    </source>
</evidence>
<dbReference type="InterPro" id="IPR046357">
    <property type="entry name" value="PPIase_dom_sf"/>
</dbReference>
<dbReference type="Pfam" id="PF00254">
    <property type="entry name" value="FKBP_C"/>
    <property type="match status" value="1"/>
</dbReference>
<name>A0AAN7WH74_9PEZI</name>
<evidence type="ECO:0000313" key="10">
    <source>
        <dbReference type="EMBL" id="KAK5705377.1"/>
    </source>
</evidence>
<feature type="transmembrane region" description="Helical" evidence="7">
    <location>
        <begin position="251"/>
        <end position="269"/>
    </location>
</feature>
<reference evidence="10" key="1">
    <citation type="submission" date="2023-08" db="EMBL/GenBank/DDBJ databases">
        <title>Black Yeasts Isolated from many extreme environments.</title>
        <authorList>
            <person name="Coleine C."/>
            <person name="Stajich J.E."/>
            <person name="Selbmann L."/>
        </authorList>
    </citation>
    <scope>NUCLEOTIDE SEQUENCE</scope>
    <source>
        <strain evidence="10">CCFEE 5810</strain>
    </source>
</reference>
<gene>
    <name evidence="10" type="ORF">LTR97_002495</name>
</gene>
<evidence type="ECO:0000256" key="4">
    <source>
        <dbReference type="ARBA" id="ARBA00023235"/>
    </source>
</evidence>
<dbReference type="GO" id="GO:0003755">
    <property type="term" value="F:peptidyl-prolyl cis-trans isomerase activity"/>
    <property type="evidence" value="ECO:0007669"/>
    <property type="project" value="UniProtKB-KW"/>
</dbReference>
<organism evidence="10 11">
    <name type="scientific">Elasticomyces elasticus</name>
    <dbReference type="NCBI Taxonomy" id="574655"/>
    <lineage>
        <taxon>Eukaryota</taxon>
        <taxon>Fungi</taxon>
        <taxon>Dikarya</taxon>
        <taxon>Ascomycota</taxon>
        <taxon>Pezizomycotina</taxon>
        <taxon>Dothideomycetes</taxon>
        <taxon>Dothideomycetidae</taxon>
        <taxon>Mycosphaerellales</taxon>
        <taxon>Teratosphaeriaceae</taxon>
        <taxon>Elasticomyces</taxon>
    </lineage>
</organism>
<dbReference type="EMBL" id="JAVRQU010000003">
    <property type="protein sequence ID" value="KAK5705377.1"/>
    <property type="molecule type" value="Genomic_DNA"/>
</dbReference>
<keyword evidence="7" id="KW-0812">Transmembrane</keyword>
<feature type="transmembrane region" description="Helical" evidence="7">
    <location>
        <begin position="309"/>
        <end position="329"/>
    </location>
</feature>
<feature type="domain" description="PPIase FKBP-type" evidence="9">
    <location>
        <begin position="50"/>
        <end position="138"/>
    </location>
</feature>
<feature type="chain" id="PRO_5042971299" description="peptidylprolyl isomerase" evidence="8">
    <location>
        <begin position="21"/>
        <end position="504"/>
    </location>
</feature>
<sequence length="504" mass="54683">MRSLALLPAPLLALLATASAQETANTTTLPSGLQIEYTTPVTCSRPTKKGDSISVNYRGTLQSTGEIFDESYKRGSPFGFRLGAGQVIKGWDLGLMDMCPGEGRKLTIPPDLAYGDRGVGPIGPGATLIFVTELVDIVGVKQETLSFANETVPATATDAVVGIATAPTTPEDDEGEKNGLTATPLDANAHDDEELKAAKEEQQAECHLLGPFALLVQGALGAVAVLSLVFKRYRETPKRPWKIWFFDVSKQVFGSMLLHVFNIAMSMFATTDVVNAAKTVSASSGTDADGRTPNPCSFYLLNLGIDTTIGIPTLYVLLKVLHSLFLYTAMARPVESIKSGNYGQPPKTLWWAKQLLIYFLGLTGMKLFVFFLFAALPWLPWVGDWALRWTEGNEALEIAFVMFIFPLAMNAAQYWIIDSFIKGKSEDKEGYEAVHGEDEEGRGEDEHSSITDVDEDAAVLGKQQVEEGGLQEVNSTPIDAENGEGSRSRRGSPMNDVGLGKRRD</sequence>
<dbReference type="Pfam" id="PF12400">
    <property type="entry name" value="STIMATE"/>
    <property type="match status" value="1"/>
</dbReference>
<evidence type="ECO:0000256" key="1">
    <source>
        <dbReference type="ARBA" id="ARBA00000971"/>
    </source>
</evidence>
<accession>A0AAN7WH74</accession>
<dbReference type="SUPFAM" id="SSF54534">
    <property type="entry name" value="FKBP-like"/>
    <property type="match status" value="1"/>
</dbReference>
<keyword evidence="8" id="KW-0732">Signal</keyword>
<evidence type="ECO:0000256" key="5">
    <source>
        <dbReference type="PROSITE-ProRule" id="PRU00277"/>
    </source>
</evidence>
<dbReference type="PROSITE" id="PS50059">
    <property type="entry name" value="FKBP_PPIASE"/>
    <property type="match status" value="1"/>
</dbReference>
<keyword evidence="7" id="KW-0472">Membrane</keyword>
<feature type="transmembrane region" description="Helical" evidence="7">
    <location>
        <begin position="208"/>
        <end position="230"/>
    </location>
</feature>
<keyword evidence="3 5" id="KW-0697">Rotamase</keyword>
<dbReference type="Gene3D" id="3.10.50.40">
    <property type="match status" value="1"/>
</dbReference>
<evidence type="ECO:0000256" key="2">
    <source>
        <dbReference type="ARBA" id="ARBA00013194"/>
    </source>
</evidence>
<comment type="catalytic activity">
    <reaction evidence="1 5">
        <text>[protein]-peptidylproline (omega=180) = [protein]-peptidylproline (omega=0)</text>
        <dbReference type="Rhea" id="RHEA:16237"/>
        <dbReference type="Rhea" id="RHEA-COMP:10747"/>
        <dbReference type="Rhea" id="RHEA-COMP:10748"/>
        <dbReference type="ChEBI" id="CHEBI:83833"/>
        <dbReference type="ChEBI" id="CHEBI:83834"/>
        <dbReference type="EC" id="5.2.1.8"/>
    </reaction>
</comment>
<dbReference type="InterPro" id="IPR001179">
    <property type="entry name" value="PPIase_FKBP_dom"/>
</dbReference>
<dbReference type="PANTHER" id="PTHR31735:SF1">
    <property type="entry name" value="VACUOLAR MEMBRANE PROTEIN YPL162C"/>
    <property type="match status" value="1"/>
</dbReference>
<dbReference type="Proteomes" id="UP001310594">
    <property type="component" value="Unassembled WGS sequence"/>
</dbReference>
<evidence type="ECO:0000256" key="7">
    <source>
        <dbReference type="SAM" id="Phobius"/>
    </source>
</evidence>
<feature type="signal peptide" evidence="8">
    <location>
        <begin position="1"/>
        <end position="20"/>
    </location>
</feature>
<keyword evidence="4 5" id="KW-0413">Isomerase</keyword>
<dbReference type="PANTHER" id="PTHR31735">
    <property type="entry name" value="VACUOLAR MEMBRANE PROTEIN YPL162C"/>
    <property type="match status" value="1"/>
</dbReference>
<proteinExistence type="predicted"/>
<evidence type="ECO:0000259" key="9">
    <source>
        <dbReference type="PROSITE" id="PS50059"/>
    </source>
</evidence>
<dbReference type="AlphaFoldDB" id="A0AAN7WH74"/>
<feature type="transmembrane region" description="Helical" evidence="7">
    <location>
        <begin position="355"/>
        <end position="378"/>
    </location>
</feature>